<keyword evidence="3" id="KW-1185">Reference proteome</keyword>
<gene>
    <name evidence="2" type="ORF">HLB09_14350</name>
</gene>
<dbReference type="GO" id="GO:0042925">
    <property type="term" value="F:benzoate transmembrane transporter activity"/>
    <property type="evidence" value="ECO:0007669"/>
    <property type="project" value="InterPro"/>
</dbReference>
<evidence type="ECO:0000313" key="2">
    <source>
        <dbReference type="EMBL" id="NNH24249.1"/>
    </source>
</evidence>
<feature type="non-terminal residue" evidence="2">
    <location>
        <position position="1"/>
    </location>
</feature>
<keyword evidence="1" id="KW-0812">Transmembrane</keyword>
<dbReference type="AlphaFoldDB" id="A0A849BLU3"/>
<feature type="transmembrane region" description="Helical" evidence="1">
    <location>
        <begin position="82"/>
        <end position="109"/>
    </location>
</feature>
<dbReference type="EMBL" id="JABEMA010000295">
    <property type="protein sequence ID" value="NNH24249.1"/>
    <property type="molecule type" value="Genomic_DNA"/>
</dbReference>
<dbReference type="GO" id="GO:0005886">
    <property type="term" value="C:plasma membrane"/>
    <property type="evidence" value="ECO:0007669"/>
    <property type="project" value="TreeGrafter"/>
</dbReference>
<dbReference type="PANTHER" id="PTHR30199:SF0">
    <property type="entry name" value="INNER MEMBRANE PROTEIN YDCO"/>
    <property type="match status" value="1"/>
</dbReference>
<dbReference type="PANTHER" id="PTHR30199">
    <property type="entry name" value="MFS FAMILY TRANSPORTER, PREDICTED SUBSTRATE BENZOATE"/>
    <property type="match status" value="1"/>
</dbReference>
<protein>
    <submittedName>
        <fullName evidence="2">Benzoate transporter</fullName>
    </submittedName>
</protein>
<keyword evidence="1" id="KW-1133">Transmembrane helix</keyword>
<feature type="transmembrane region" description="Helical" evidence="1">
    <location>
        <begin position="24"/>
        <end position="44"/>
    </location>
</feature>
<accession>A0A849BLU3</accession>
<reference evidence="2 3" key="1">
    <citation type="submission" date="2020-05" db="EMBL/GenBank/DDBJ databases">
        <title>MicrobeNet Type strains.</title>
        <authorList>
            <person name="Nicholson A.C."/>
        </authorList>
    </citation>
    <scope>NUCLEOTIDE SEQUENCE [LARGE SCALE GENOMIC DNA]</scope>
    <source>
        <strain evidence="2 3">JCM 14547</strain>
    </source>
</reference>
<dbReference type="Pfam" id="PF03594">
    <property type="entry name" value="BenE"/>
    <property type="match status" value="1"/>
</dbReference>
<organism evidence="2 3">
    <name type="scientific">Pseudokineococcus marinus</name>
    <dbReference type="NCBI Taxonomy" id="351215"/>
    <lineage>
        <taxon>Bacteria</taxon>
        <taxon>Bacillati</taxon>
        <taxon>Actinomycetota</taxon>
        <taxon>Actinomycetes</taxon>
        <taxon>Kineosporiales</taxon>
        <taxon>Kineosporiaceae</taxon>
        <taxon>Pseudokineococcus</taxon>
    </lineage>
</organism>
<comment type="caution">
    <text evidence="2">The sequence shown here is derived from an EMBL/GenBank/DDBJ whole genome shotgun (WGS) entry which is preliminary data.</text>
</comment>
<dbReference type="RefSeq" id="WP_171204009.1">
    <property type="nucleotide sequence ID" value="NZ_JABEMA010000295.1"/>
</dbReference>
<name>A0A849BLU3_9ACTN</name>
<evidence type="ECO:0000313" key="3">
    <source>
        <dbReference type="Proteomes" id="UP000555552"/>
    </source>
</evidence>
<feature type="transmembrane region" description="Helical" evidence="1">
    <location>
        <begin position="50"/>
        <end position="70"/>
    </location>
</feature>
<proteinExistence type="predicted"/>
<dbReference type="InterPro" id="IPR004711">
    <property type="entry name" value="Benzoate_Transporter"/>
</dbReference>
<evidence type="ECO:0000256" key="1">
    <source>
        <dbReference type="SAM" id="Phobius"/>
    </source>
</evidence>
<sequence length="135" mass="12927">AVTAALTAGPDAGPDPARRWRASVANGAALVLLGLSAPAVTAVVTASPGLLVEAVAGLALLGSLGGALRTAVAGREGDGQALLAPLVVLAVSASGVTVAGVGSAFWGLLVGLGLHLLLRRRGGAPDGVGEEPDGR</sequence>
<dbReference type="Proteomes" id="UP000555552">
    <property type="component" value="Unassembled WGS sequence"/>
</dbReference>
<keyword evidence="1" id="KW-0472">Membrane</keyword>